<dbReference type="Proteomes" id="UP000250235">
    <property type="component" value="Unassembled WGS sequence"/>
</dbReference>
<evidence type="ECO:0000256" key="1">
    <source>
        <dbReference type="SAM" id="MobiDB-lite"/>
    </source>
</evidence>
<dbReference type="AlphaFoldDB" id="A0A2Z7D0N2"/>
<dbReference type="EMBL" id="KQ992408">
    <property type="protein sequence ID" value="KZV50459.1"/>
    <property type="molecule type" value="Genomic_DNA"/>
</dbReference>
<feature type="region of interest" description="Disordered" evidence="1">
    <location>
        <begin position="224"/>
        <end position="244"/>
    </location>
</feature>
<evidence type="ECO:0000313" key="2">
    <source>
        <dbReference type="EMBL" id="KZV50459.1"/>
    </source>
</evidence>
<reference evidence="2 3" key="1">
    <citation type="journal article" date="2015" name="Proc. Natl. Acad. Sci. U.S.A.">
        <title>The resurrection genome of Boea hygrometrica: A blueprint for survival of dehydration.</title>
        <authorList>
            <person name="Xiao L."/>
            <person name="Yang G."/>
            <person name="Zhang L."/>
            <person name="Yang X."/>
            <person name="Zhao S."/>
            <person name="Ji Z."/>
            <person name="Zhou Q."/>
            <person name="Hu M."/>
            <person name="Wang Y."/>
            <person name="Chen M."/>
            <person name="Xu Y."/>
            <person name="Jin H."/>
            <person name="Xiao X."/>
            <person name="Hu G."/>
            <person name="Bao F."/>
            <person name="Hu Y."/>
            <person name="Wan P."/>
            <person name="Li L."/>
            <person name="Deng X."/>
            <person name="Kuang T."/>
            <person name="Xiang C."/>
            <person name="Zhu J.K."/>
            <person name="Oliver M.J."/>
            <person name="He Y."/>
        </authorList>
    </citation>
    <scope>NUCLEOTIDE SEQUENCE [LARGE SCALE GENOMIC DNA]</scope>
    <source>
        <strain evidence="3">cv. XS01</strain>
    </source>
</reference>
<protein>
    <recommendedName>
        <fullName evidence="4">Splicing factor 3B subunit 1-like</fullName>
    </recommendedName>
</protein>
<accession>A0A2Z7D0N2</accession>
<evidence type="ECO:0008006" key="4">
    <source>
        <dbReference type="Google" id="ProtNLM"/>
    </source>
</evidence>
<evidence type="ECO:0000313" key="3">
    <source>
        <dbReference type="Proteomes" id="UP000250235"/>
    </source>
</evidence>
<proteinExistence type="predicted"/>
<gene>
    <name evidence="2" type="ORF">F511_18978</name>
</gene>
<keyword evidence="3" id="KW-1185">Reference proteome</keyword>
<organism evidence="2 3">
    <name type="scientific">Dorcoceras hygrometricum</name>
    <dbReference type="NCBI Taxonomy" id="472368"/>
    <lineage>
        <taxon>Eukaryota</taxon>
        <taxon>Viridiplantae</taxon>
        <taxon>Streptophyta</taxon>
        <taxon>Embryophyta</taxon>
        <taxon>Tracheophyta</taxon>
        <taxon>Spermatophyta</taxon>
        <taxon>Magnoliopsida</taxon>
        <taxon>eudicotyledons</taxon>
        <taxon>Gunneridae</taxon>
        <taxon>Pentapetalae</taxon>
        <taxon>asterids</taxon>
        <taxon>lamiids</taxon>
        <taxon>Lamiales</taxon>
        <taxon>Gesneriaceae</taxon>
        <taxon>Didymocarpoideae</taxon>
        <taxon>Trichosporeae</taxon>
        <taxon>Loxocarpinae</taxon>
        <taxon>Dorcoceras</taxon>
    </lineage>
</organism>
<name>A0A2Z7D0N2_9LAMI</name>
<sequence>MVQDGDVTCAVSGKYVAISEDRFAGVFNLPTDGLTDLSEVPNNLVLQARTVFSKSEKPVQYSCKKRLLKYEFRLLNDILAKSIIVKAGSFDAVTHERFFMMTAIHFGVNINGRKIIFEVLKEMVDRTIKRAKGFGVQICVFLKGDPVVTLGEAKTFPTLKILSEKTVNTYVATNETIDSRDESDEPYVDKVAIVKRKSASKKKSAPTDKNDADEEPVEVVVKAVSKKRSASTGDEPAVTKKNMTTKKKAALSKATLELVSVAQDVEPISVAPAERPHKRTARKRKLRLSAGSDDEIVAKKPTVEEIIEKEQEASTADDVDQIIARIITEIADMETEEIFVETDAGKSY</sequence>